<dbReference type="Pfam" id="PF04657">
    <property type="entry name" value="DMT_YdcZ"/>
    <property type="match status" value="1"/>
</dbReference>
<evidence type="ECO:0000256" key="1">
    <source>
        <dbReference type="SAM" id="Phobius"/>
    </source>
</evidence>
<dbReference type="Proteomes" id="UP001319200">
    <property type="component" value="Unassembled WGS sequence"/>
</dbReference>
<accession>A0AAP2DGU9</accession>
<feature type="transmembrane region" description="Helical" evidence="1">
    <location>
        <begin position="68"/>
        <end position="90"/>
    </location>
</feature>
<keyword evidence="1" id="KW-0472">Membrane</keyword>
<feature type="transmembrane region" description="Helical" evidence="1">
    <location>
        <begin position="96"/>
        <end position="116"/>
    </location>
</feature>
<dbReference type="AlphaFoldDB" id="A0AAP2DGU9"/>
<name>A0AAP2DGU9_9BACT</name>
<gene>
    <name evidence="2" type="ORF">KK083_03625</name>
</gene>
<dbReference type="PANTHER" id="PTHR34821">
    <property type="entry name" value="INNER MEMBRANE PROTEIN YDCZ"/>
    <property type="match status" value="1"/>
</dbReference>
<dbReference type="PANTHER" id="PTHR34821:SF2">
    <property type="entry name" value="INNER MEMBRANE PROTEIN YDCZ"/>
    <property type="match status" value="1"/>
</dbReference>
<comment type="caution">
    <text evidence="2">The sequence shown here is derived from an EMBL/GenBank/DDBJ whole genome shotgun (WGS) entry which is preliminary data.</text>
</comment>
<keyword evidence="1" id="KW-0812">Transmembrane</keyword>
<dbReference type="EMBL" id="JAHESF010000003">
    <property type="protein sequence ID" value="MBT1695951.1"/>
    <property type="molecule type" value="Genomic_DNA"/>
</dbReference>
<organism evidence="2 3">
    <name type="scientific">Chryseosolibacter histidini</name>
    <dbReference type="NCBI Taxonomy" id="2782349"/>
    <lineage>
        <taxon>Bacteria</taxon>
        <taxon>Pseudomonadati</taxon>
        <taxon>Bacteroidota</taxon>
        <taxon>Cytophagia</taxon>
        <taxon>Cytophagales</taxon>
        <taxon>Chryseotaleaceae</taxon>
        <taxon>Chryseosolibacter</taxon>
    </lineage>
</organism>
<dbReference type="RefSeq" id="WP_254160786.1">
    <property type="nucleotide sequence ID" value="NZ_JAHESF010000003.1"/>
</dbReference>
<reference evidence="2 3" key="1">
    <citation type="submission" date="2021-05" db="EMBL/GenBank/DDBJ databases">
        <title>A Polyphasic approach of four new species of the genus Ohtaekwangia: Ohtaekwangia histidinii sp. nov., Ohtaekwangia cretensis sp. nov., Ohtaekwangia indiensis sp. nov., Ohtaekwangia reichenbachii sp. nov. from diverse environment.</title>
        <authorList>
            <person name="Octaviana S."/>
        </authorList>
    </citation>
    <scope>NUCLEOTIDE SEQUENCE [LARGE SCALE GENOMIC DNA]</scope>
    <source>
        <strain evidence="2 3">PWU4</strain>
    </source>
</reference>
<evidence type="ECO:0000313" key="3">
    <source>
        <dbReference type="Proteomes" id="UP001319200"/>
    </source>
</evidence>
<proteinExistence type="predicted"/>
<keyword evidence="3" id="KW-1185">Reference proteome</keyword>
<feature type="transmembrane region" description="Helical" evidence="1">
    <location>
        <begin position="34"/>
        <end position="56"/>
    </location>
</feature>
<protein>
    <submittedName>
        <fullName evidence="2">DMT family transporter</fullName>
    </submittedName>
</protein>
<feature type="transmembrane region" description="Helical" evidence="1">
    <location>
        <begin position="128"/>
        <end position="145"/>
    </location>
</feature>
<keyword evidence="1" id="KW-1133">Transmembrane helix</keyword>
<sequence length="147" mass="15980">MKIQYYLLSILAGVAVAFQTGVNSQLRTDTNNPVLTALISFGVGTVALVILYFSFFRQSPAFPPGHNFQWWTFTGGLLGVLYVTGVVIAAPRIGAANALAFIVGGQFIAAIIIDHFGWMRLPVNPISFYRLAGIACLLLGVYLIQKR</sequence>
<dbReference type="GO" id="GO:0005886">
    <property type="term" value="C:plasma membrane"/>
    <property type="evidence" value="ECO:0007669"/>
    <property type="project" value="TreeGrafter"/>
</dbReference>
<dbReference type="InterPro" id="IPR006750">
    <property type="entry name" value="YdcZ"/>
</dbReference>
<evidence type="ECO:0000313" key="2">
    <source>
        <dbReference type="EMBL" id="MBT1695951.1"/>
    </source>
</evidence>